<sequence length="346" mass="39173">MRQWKELSDDFTWQWQEIVDGTRLGPMVNRCPADWHIDHMALCVERNHPVYQSRQTLSRGNKALTIKVKLKRHKLEHMMFYGTDKDGLLEVAAIVHVDDFLVVFRQDYEEQQLLQHFTWGSQSFLTEQTPIIFRGKEINLVRENDLLVTKVTQMSFIKELTPGALPRGRLNGAETLNTAEWKEYRSCAGSLQWLSGQTRPDVCSTASLSNKGMDTGPKELQALYQCIDMVRNTSDIIGILYYPTGFDQAMHLVAYGDSSWANAHQSKSQMGIVILCCSPACLDGATRASLLDGKSARSPRVTRSALAAEANAMDEAVDRCCYINAYITEMLYNQKEPLGARLLKQL</sequence>
<name>A0ABP0I6D3_9DINO</name>
<dbReference type="EMBL" id="CAXAMM010002903">
    <property type="protein sequence ID" value="CAK8997838.1"/>
    <property type="molecule type" value="Genomic_DNA"/>
</dbReference>
<accession>A0ABP0I6D3</accession>
<gene>
    <name evidence="1" type="ORF">SCF082_LOCUS5375</name>
</gene>
<dbReference type="Proteomes" id="UP001642464">
    <property type="component" value="Unassembled WGS sequence"/>
</dbReference>
<proteinExistence type="predicted"/>
<keyword evidence="2" id="KW-1185">Reference proteome</keyword>
<evidence type="ECO:0000313" key="2">
    <source>
        <dbReference type="Proteomes" id="UP001642464"/>
    </source>
</evidence>
<reference evidence="1 2" key="1">
    <citation type="submission" date="2024-02" db="EMBL/GenBank/DDBJ databases">
        <authorList>
            <person name="Chen Y."/>
            <person name="Shah S."/>
            <person name="Dougan E. K."/>
            <person name="Thang M."/>
            <person name="Chan C."/>
        </authorList>
    </citation>
    <scope>NUCLEOTIDE SEQUENCE [LARGE SCALE GENOMIC DNA]</scope>
</reference>
<protein>
    <submittedName>
        <fullName evidence="1">Transposon protein</fullName>
    </submittedName>
</protein>
<comment type="caution">
    <text evidence="1">The sequence shown here is derived from an EMBL/GenBank/DDBJ whole genome shotgun (WGS) entry which is preliminary data.</text>
</comment>
<organism evidence="1 2">
    <name type="scientific">Durusdinium trenchii</name>
    <dbReference type="NCBI Taxonomy" id="1381693"/>
    <lineage>
        <taxon>Eukaryota</taxon>
        <taxon>Sar</taxon>
        <taxon>Alveolata</taxon>
        <taxon>Dinophyceae</taxon>
        <taxon>Suessiales</taxon>
        <taxon>Symbiodiniaceae</taxon>
        <taxon>Durusdinium</taxon>
    </lineage>
</organism>
<evidence type="ECO:0000313" key="1">
    <source>
        <dbReference type="EMBL" id="CAK8997838.1"/>
    </source>
</evidence>